<name>A0ABT8S874_9BURK</name>
<feature type="transmembrane region" description="Helical" evidence="8">
    <location>
        <begin position="352"/>
        <end position="374"/>
    </location>
</feature>
<dbReference type="InterPro" id="IPR006037">
    <property type="entry name" value="RCK_C"/>
</dbReference>
<dbReference type="InterPro" id="IPR036721">
    <property type="entry name" value="RCK_C_sf"/>
</dbReference>
<feature type="transmembrane region" description="Helical" evidence="8">
    <location>
        <begin position="95"/>
        <end position="114"/>
    </location>
</feature>
<keyword evidence="7 8" id="KW-0472">Membrane</keyword>
<comment type="subcellular location">
    <subcellularLocation>
        <location evidence="1">Cell membrane</location>
        <topology evidence="1">Multi-pass membrane protein</topology>
    </subcellularLocation>
</comment>
<dbReference type="PROSITE" id="PS51202">
    <property type="entry name" value="RCK_C"/>
    <property type="match status" value="2"/>
</dbReference>
<feature type="domain" description="RCK C-terminal" evidence="9">
    <location>
        <begin position="175"/>
        <end position="255"/>
    </location>
</feature>
<keyword evidence="11" id="KW-1185">Reference proteome</keyword>
<feature type="transmembrane region" description="Helical" evidence="8">
    <location>
        <begin position="476"/>
        <end position="493"/>
    </location>
</feature>
<keyword evidence="3" id="KW-0813">Transport</keyword>
<dbReference type="PANTHER" id="PTHR30445:SF3">
    <property type="entry name" value="TRANSPORT PROTEIN YIDE-RELATED"/>
    <property type="match status" value="1"/>
</dbReference>
<dbReference type="InterPro" id="IPR050144">
    <property type="entry name" value="AAE_transporter"/>
</dbReference>
<feature type="transmembrane region" description="Helical" evidence="8">
    <location>
        <begin position="58"/>
        <end position="75"/>
    </location>
</feature>
<feature type="transmembrane region" description="Helical" evidence="8">
    <location>
        <begin position="505"/>
        <end position="528"/>
    </location>
</feature>
<accession>A0ABT8S874</accession>
<dbReference type="SUPFAM" id="SSF116726">
    <property type="entry name" value="TrkA C-terminal domain-like"/>
    <property type="match status" value="2"/>
</dbReference>
<evidence type="ECO:0000313" key="10">
    <source>
        <dbReference type="EMBL" id="MDO1534202.1"/>
    </source>
</evidence>
<feature type="transmembrane region" description="Helical" evidence="8">
    <location>
        <begin position="380"/>
        <end position="397"/>
    </location>
</feature>
<evidence type="ECO:0000256" key="5">
    <source>
        <dbReference type="ARBA" id="ARBA00022692"/>
    </source>
</evidence>
<keyword evidence="4" id="KW-1003">Cell membrane</keyword>
<feature type="transmembrane region" description="Helical" evidence="8">
    <location>
        <begin position="6"/>
        <end position="26"/>
    </location>
</feature>
<dbReference type="Proteomes" id="UP001169027">
    <property type="component" value="Unassembled WGS sequence"/>
</dbReference>
<evidence type="ECO:0000256" key="8">
    <source>
        <dbReference type="SAM" id="Phobius"/>
    </source>
</evidence>
<keyword evidence="5 8" id="KW-0812">Transmembrane</keyword>
<dbReference type="EMBL" id="JAUKVY010000012">
    <property type="protein sequence ID" value="MDO1534202.1"/>
    <property type="molecule type" value="Genomic_DNA"/>
</dbReference>
<sequence>METLSNILAQQPMMALFLTVALGYLLGEVNIKGFSLGVGAVLFVALFMGWLAPKSAPAPMVGTLGLALFLYAVGVQYGKQFFVGLTSTSGRRANLIALSGVLLSGIVSVLFMKLSSLPLGHALGLFAGAGTSTPTLQAAIVQLGNDDPAVGYSVAYPLGVAGPILFLYICFMVLKPKIQAPTGGGIEMLEIAPEDSALKGKTIGDLLAGLPAGIDIAALRRAHHNLPASRSMALAANDVLLVTGPSREALEQAAKQLGEVHHGRVTGDRRDLDYVRIFASRAAVVGRSLGDLKLPEGRPHALVQVRRGDADIMPRPDLVLEFGDRIGMLAHRDDFAALRKFFGDSIKGTAEFSYISIGFGMALGFLLGAINFPLPGVGKLALGLSGVLIVALVLGKLRRTGGLNWTIPLSANLVLRNLGLTLFLAQVGMASGPKFAATVSQTGFLMLGLGAIVVVALVLPILLLGLGVFKMPYDEVAGIVAGACGNPAILAYANKLAPTDKPDIGYAMIFPGMTIIKILFVDIVPAVLGG</sequence>
<evidence type="ECO:0000256" key="4">
    <source>
        <dbReference type="ARBA" id="ARBA00022475"/>
    </source>
</evidence>
<dbReference type="Pfam" id="PF02080">
    <property type="entry name" value="TrkA_C"/>
    <property type="match status" value="2"/>
</dbReference>
<dbReference type="NCBIfam" id="TIGR01625">
    <property type="entry name" value="YidE_YbjL_dupl"/>
    <property type="match status" value="2"/>
</dbReference>
<dbReference type="RefSeq" id="WP_301811565.1">
    <property type="nucleotide sequence ID" value="NZ_JAUJZH010000012.1"/>
</dbReference>
<protein>
    <submittedName>
        <fullName evidence="10">TrkA C-terminal domain-containing protein</fullName>
    </submittedName>
</protein>
<evidence type="ECO:0000256" key="2">
    <source>
        <dbReference type="ARBA" id="ARBA00009854"/>
    </source>
</evidence>
<evidence type="ECO:0000313" key="11">
    <source>
        <dbReference type="Proteomes" id="UP001169027"/>
    </source>
</evidence>
<feature type="transmembrane region" description="Helical" evidence="8">
    <location>
        <begin position="33"/>
        <end position="52"/>
    </location>
</feature>
<evidence type="ECO:0000259" key="9">
    <source>
        <dbReference type="PROSITE" id="PS51202"/>
    </source>
</evidence>
<comment type="caution">
    <text evidence="10">The sequence shown here is derived from an EMBL/GenBank/DDBJ whole genome shotgun (WGS) entry which is preliminary data.</text>
</comment>
<evidence type="ECO:0000256" key="1">
    <source>
        <dbReference type="ARBA" id="ARBA00004651"/>
    </source>
</evidence>
<evidence type="ECO:0000256" key="6">
    <source>
        <dbReference type="ARBA" id="ARBA00022989"/>
    </source>
</evidence>
<evidence type="ECO:0000256" key="7">
    <source>
        <dbReference type="ARBA" id="ARBA00023136"/>
    </source>
</evidence>
<dbReference type="InterPro" id="IPR006512">
    <property type="entry name" value="YidE_YbjL"/>
</dbReference>
<keyword evidence="6 8" id="KW-1133">Transmembrane helix</keyword>
<feature type="transmembrane region" description="Helical" evidence="8">
    <location>
        <begin position="154"/>
        <end position="174"/>
    </location>
</feature>
<dbReference type="Pfam" id="PF06826">
    <property type="entry name" value="Asp-Al_Ex"/>
    <property type="match status" value="2"/>
</dbReference>
<feature type="transmembrane region" description="Helical" evidence="8">
    <location>
        <begin position="444"/>
        <end position="469"/>
    </location>
</feature>
<proteinExistence type="inferred from homology"/>
<comment type="similarity">
    <text evidence="2">Belongs to the AAE transporter (TC 2.A.81) family.</text>
</comment>
<gene>
    <name evidence="10" type="ORF">Q2T77_18095</name>
</gene>
<feature type="domain" description="RCK C-terminal" evidence="9">
    <location>
        <begin position="258"/>
        <end position="344"/>
    </location>
</feature>
<evidence type="ECO:0000256" key="3">
    <source>
        <dbReference type="ARBA" id="ARBA00022448"/>
    </source>
</evidence>
<reference evidence="10" key="1">
    <citation type="submission" date="2023-06" db="EMBL/GenBank/DDBJ databases">
        <authorList>
            <person name="Jiang Y."/>
            <person name="Liu Q."/>
        </authorList>
    </citation>
    <scope>NUCLEOTIDE SEQUENCE</scope>
    <source>
        <strain evidence="10">CGMCC 1.12090</strain>
    </source>
</reference>
<dbReference type="PANTHER" id="PTHR30445">
    <property type="entry name" value="K(+)_H(+) ANTIPORTER SUBUNIT KHTT"/>
    <property type="match status" value="1"/>
</dbReference>
<dbReference type="Gene3D" id="3.30.70.1450">
    <property type="entry name" value="Regulator of K+ conductance, C-terminal domain"/>
    <property type="match status" value="2"/>
</dbReference>
<organism evidence="10 11">
    <name type="scientific">Variovorax ginsengisoli</name>
    <dbReference type="NCBI Taxonomy" id="363844"/>
    <lineage>
        <taxon>Bacteria</taxon>
        <taxon>Pseudomonadati</taxon>
        <taxon>Pseudomonadota</taxon>
        <taxon>Betaproteobacteria</taxon>
        <taxon>Burkholderiales</taxon>
        <taxon>Comamonadaceae</taxon>
        <taxon>Variovorax</taxon>
    </lineage>
</organism>